<evidence type="ECO:0000313" key="3">
    <source>
        <dbReference type="WBParaSite" id="TMUE_3000011324.1"/>
    </source>
</evidence>
<keyword evidence="2" id="KW-1185">Reference proteome</keyword>
<sequence length="166" mass="17862">MHSTVVTVLCIIILLGKVSSQVTPCFTAPASNSLDTVQRLYSYTSTDNRLESDAGTISSLQMQGFANMGSIGKWVRNGAHTVPQTSAYYVMNEDLLAVRRSEGYHDQGIVGYAVNGPGVCGAAVPIYEFWRSGFGIVQVPASQIGNYLASSTGYVWQGIAFAIWPL</sequence>
<proteinExistence type="predicted"/>
<dbReference type="WBParaSite" id="TMUE_3000011324.1">
    <property type="protein sequence ID" value="TMUE_3000011324.1"/>
    <property type="gene ID" value="WBGene00286337"/>
</dbReference>
<accession>A0A5S6QW14</accession>
<keyword evidence="1" id="KW-0732">Signal</keyword>
<dbReference type="Proteomes" id="UP000046395">
    <property type="component" value="Unassembled WGS sequence"/>
</dbReference>
<evidence type="ECO:0000313" key="2">
    <source>
        <dbReference type="Proteomes" id="UP000046395"/>
    </source>
</evidence>
<protein>
    <submittedName>
        <fullName evidence="3">SCP domain-containing protein</fullName>
    </submittedName>
</protein>
<feature type="signal peptide" evidence="1">
    <location>
        <begin position="1"/>
        <end position="20"/>
    </location>
</feature>
<evidence type="ECO:0000256" key="1">
    <source>
        <dbReference type="SAM" id="SignalP"/>
    </source>
</evidence>
<organism evidence="2 3">
    <name type="scientific">Trichuris muris</name>
    <name type="common">Mouse whipworm</name>
    <dbReference type="NCBI Taxonomy" id="70415"/>
    <lineage>
        <taxon>Eukaryota</taxon>
        <taxon>Metazoa</taxon>
        <taxon>Ecdysozoa</taxon>
        <taxon>Nematoda</taxon>
        <taxon>Enoplea</taxon>
        <taxon>Dorylaimia</taxon>
        <taxon>Trichinellida</taxon>
        <taxon>Trichuridae</taxon>
        <taxon>Trichuris</taxon>
    </lineage>
</organism>
<name>A0A5S6QW14_TRIMR</name>
<dbReference type="AlphaFoldDB" id="A0A5S6QW14"/>
<reference evidence="3" key="1">
    <citation type="submission" date="2019-12" db="UniProtKB">
        <authorList>
            <consortium name="WormBaseParasite"/>
        </authorList>
    </citation>
    <scope>IDENTIFICATION</scope>
</reference>
<feature type="chain" id="PRO_5024442692" evidence="1">
    <location>
        <begin position="21"/>
        <end position="166"/>
    </location>
</feature>